<dbReference type="AlphaFoldDB" id="A0A1F5QBX3"/>
<dbReference type="Proteomes" id="UP000177235">
    <property type="component" value="Unassembled WGS sequence"/>
</dbReference>
<evidence type="ECO:0000313" key="2">
    <source>
        <dbReference type="Proteomes" id="UP000177235"/>
    </source>
</evidence>
<comment type="caution">
    <text evidence="1">The sequence shown here is derived from an EMBL/GenBank/DDBJ whole genome shotgun (WGS) entry which is preliminary data.</text>
</comment>
<sequence length="80" mass="8857">MATLPDFVLDATEDEQTARIVVVGIAEIALVVELQLVVIGLEVQRVPSVLPKYYSFPFGHRRSITASPEFNLALMSARKE</sequence>
<reference evidence="1 2" key="1">
    <citation type="journal article" date="2016" name="Nat. Commun.">
        <title>Thousands of microbial genomes shed light on interconnected biogeochemical processes in an aquifer system.</title>
        <authorList>
            <person name="Anantharaman K."/>
            <person name="Brown C.T."/>
            <person name="Hug L.A."/>
            <person name="Sharon I."/>
            <person name="Castelle C.J."/>
            <person name="Probst A.J."/>
            <person name="Thomas B.C."/>
            <person name="Singh A."/>
            <person name="Wilkins M.J."/>
            <person name="Karaoz U."/>
            <person name="Brodie E.L."/>
            <person name="Williams K.H."/>
            <person name="Hubbard S.S."/>
            <person name="Banfield J.F."/>
        </authorList>
    </citation>
    <scope>NUCLEOTIDE SEQUENCE [LARGE SCALE GENOMIC DNA]</scope>
</reference>
<organism evidence="1 2">
    <name type="scientific">Candidatus Doudnabacteria bacterium RIFCSPLOWO2_02_FULL_48_13</name>
    <dbReference type="NCBI Taxonomy" id="1817845"/>
    <lineage>
        <taxon>Bacteria</taxon>
        <taxon>Candidatus Doudnaibacteriota</taxon>
    </lineage>
</organism>
<accession>A0A1F5QBX3</accession>
<dbReference type="EMBL" id="MFFF01000018">
    <property type="protein sequence ID" value="OGE99675.1"/>
    <property type="molecule type" value="Genomic_DNA"/>
</dbReference>
<proteinExistence type="predicted"/>
<name>A0A1F5QBX3_9BACT</name>
<evidence type="ECO:0000313" key="1">
    <source>
        <dbReference type="EMBL" id="OGE99675.1"/>
    </source>
</evidence>
<gene>
    <name evidence="1" type="ORF">A3J05_00585</name>
</gene>
<protein>
    <submittedName>
        <fullName evidence="1">Uncharacterized protein</fullName>
    </submittedName>
</protein>